<feature type="region of interest" description="Disordered" evidence="5">
    <location>
        <begin position="508"/>
        <end position="604"/>
    </location>
</feature>
<dbReference type="InterPro" id="IPR038336">
    <property type="entry name" value="NET_sf"/>
</dbReference>
<dbReference type="PRINTS" id="PR00503">
    <property type="entry name" value="BROMODOMAIN"/>
</dbReference>
<evidence type="ECO:0000256" key="2">
    <source>
        <dbReference type="ARBA" id="ARBA00023117"/>
    </source>
</evidence>
<dbReference type="Pfam" id="PF00439">
    <property type="entry name" value="Bromodomain"/>
    <property type="match status" value="1"/>
</dbReference>
<dbReference type="GO" id="GO:0006357">
    <property type="term" value="P:regulation of transcription by RNA polymerase II"/>
    <property type="evidence" value="ECO:0000318"/>
    <property type="project" value="GO_Central"/>
</dbReference>
<dbReference type="InterPro" id="IPR027353">
    <property type="entry name" value="NET_dom"/>
</dbReference>
<protein>
    <submittedName>
        <fullName evidence="9">Transcription factor GTE2-like</fullName>
    </submittedName>
    <submittedName>
        <fullName evidence="9">Transcription factor GTE7-like</fullName>
    </submittedName>
</protein>
<dbReference type="SMR" id="A0A1S4DMM5"/>
<dbReference type="GO" id="GO:0003682">
    <property type="term" value="F:chromatin binding"/>
    <property type="evidence" value="ECO:0000318"/>
    <property type="project" value="GO_Central"/>
</dbReference>
<feature type="compositionally biased region" description="Basic residues" evidence="5">
    <location>
        <begin position="178"/>
        <end position="187"/>
    </location>
</feature>
<dbReference type="GO" id="GO:0005634">
    <property type="term" value="C:nucleus"/>
    <property type="evidence" value="ECO:0000318"/>
    <property type="project" value="GO_Central"/>
</dbReference>
<dbReference type="GO" id="GO:0000785">
    <property type="term" value="C:chromatin"/>
    <property type="evidence" value="ECO:0000318"/>
    <property type="project" value="GO_Central"/>
</dbReference>
<evidence type="ECO:0000259" key="6">
    <source>
        <dbReference type="PROSITE" id="PS50014"/>
    </source>
</evidence>
<dbReference type="GO" id="GO:0006338">
    <property type="term" value="P:chromatin remodeling"/>
    <property type="evidence" value="ECO:0000318"/>
    <property type="project" value="GO_Central"/>
</dbReference>
<evidence type="ECO:0000313" key="9">
    <source>
        <dbReference type="RefSeq" id="XP_016514668.1"/>
    </source>
</evidence>
<keyword evidence="3" id="KW-0804">Transcription</keyword>
<gene>
    <name evidence="9" type="primary">LOC107831423</name>
</gene>
<feature type="region of interest" description="Disordered" evidence="5">
    <location>
        <begin position="160"/>
        <end position="202"/>
    </location>
</feature>
<evidence type="ECO:0000313" key="8">
    <source>
        <dbReference type="Proteomes" id="UP000790787"/>
    </source>
</evidence>
<dbReference type="Pfam" id="PF17035">
    <property type="entry name" value="BET"/>
    <property type="match status" value="1"/>
</dbReference>
<name>A0A1S4DMM5_TOBAC</name>
<reference evidence="8" key="1">
    <citation type="journal article" date="2014" name="Nat. Commun.">
        <title>The tobacco genome sequence and its comparison with those of tomato and potato.</title>
        <authorList>
            <person name="Sierro N."/>
            <person name="Battey J.N."/>
            <person name="Ouadi S."/>
            <person name="Bakaher N."/>
            <person name="Bovet L."/>
            <person name="Willig A."/>
            <person name="Goepfert S."/>
            <person name="Peitsch M.C."/>
            <person name="Ivanov N.V."/>
        </authorList>
    </citation>
    <scope>NUCLEOTIDE SEQUENCE [LARGE SCALE GENOMIC DNA]</scope>
</reference>
<reference evidence="9" key="2">
    <citation type="submission" date="2025-08" db="UniProtKB">
        <authorList>
            <consortium name="RefSeq"/>
        </authorList>
    </citation>
    <scope>IDENTIFICATION</scope>
    <source>
        <tissue evidence="9">Leaf</tissue>
    </source>
</reference>
<dbReference type="AlphaFoldDB" id="A0A1S4DMM5"/>
<dbReference type="GeneID" id="107831423"/>
<dbReference type="RefSeq" id="XP_016514668.1">
    <property type="nucleotide sequence ID" value="XM_016659182.1"/>
</dbReference>
<sequence length="604" mass="67743">MASAVLPSRNEAHWDVFMRKYTSNSTAHSQLNSRFNPNPNPNPNPNFNLSRQVQNVSALPHLRQGNEPLPRAVPSPAVETANTNVPPFSWKPNAVHDLSDSFHREYVTFNLASYSRRELKDLKKRLISDLNRVRGVLNSIESHDFVSRTSRELVQPTVAPELQQNQPALPPHHEKPGGKSKSKKLSGQKRALAALASGKEPKRQPVVEGDKFFVTLMRKCRQILAKLMKHKNGWVFNTPVDVKSLGLYDYFDIIKHPMDLGTVKLRLDRNEYRTPQDFAADVRLTFNNAMTYNPKGQDVHAMAEKFLVDFEEMFKPAYKKYEAEHQKVATIMQVNCQKNLSQPALIPPPNVLRGPLPVTKRSDPERLHSTLLNQHQFQVQNLSAPPAPFFVTPAVKTPPQQPVIMPRTAKLPKPKTKDPNKRQMTFEEKAKLGVNLQNLPPEKMGHVVQIVKRRNPNVAQEDDEIELDFEVLDNETLWELDRFVSYHRKALSAMQRQGITEDVAATQLNKSPEKAPTPEHAMQKNKKGDIGEEDVDIGEEIPVENFPPVQIEKDAPCASSGSSSSSSSSSGSDSSSSDSDSGSSSESDSDEDSVQSPYVEAKEI</sequence>
<dbReference type="InterPro" id="IPR036427">
    <property type="entry name" value="Bromodomain-like_sf"/>
</dbReference>
<evidence type="ECO:0000259" key="7">
    <source>
        <dbReference type="PROSITE" id="PS51525"/>
    </source>
</evidence>
<dbReference type="PANTHER" id="PTHR45926">
    <property type="entry name" value="OSJNBA0053K19.4 PROTEIN"/>
    <property type="match status" value="1"/>
</dbReference>
<organism evidence="8 9">
    <name type="scientific">Nicotiana tabacum</name>
    <name type="common">Common tobacco</name>
    <dbReference type="NCBI Taxonomy" id="4097"/>
    <lineage>
        <taxon>Eukaryota</taxon>
        <taxon>Viridiplantae</taxon>
        <taxon>Streptophyta</taxon>
        <taxon>Embryophyta</taxon>
        <taxon>Tracheophyta</taxon>
        <taxon>Spermatophyta</taxon>
        <taxon>Magnoliopsida</taxon>
        <taxon>eudicotyledons</taxon>
        <taxon>Gunneridae</taxon>
        <taxon>Pentapetalae</taxon>
        <taxon>asterids</taxon>
        <taxon>lamiids</taxon>
        <taxon>Solanales</taxon>
        <taxon>Solanaceae</taxon>
        <taxon>Nicotianoideae</taxon>
        <taxon>Nicotianeae</taxon>
        <taxon>Nicotiana</taxon>
    </lineage>
</organism>
<evidence type="ECO:0000256" key="4">
    <source>
        <dbReference type="PROSITE-ProRule" id="PRU00035"/>
    </source>
</evidence>
<dbReference type="KEGG" id="nta:107831423"/>
<dbReference type="PaxDb" id="4097-A0A1S4DMM5"/>
<dbReference type="SMART" id="SM00297">
    <property type="entry name" value="BROMO"/>
    <property type="match status" value="1"/>
</dbReference>
<feature type="domain" description="NET" evidence="7">
    <location>
        <begin position="414"/>
        <end position="495"/>
    </location>
</feature>
<dbReference type="GO" id="GO:0004674">
    <property type="term" value="F:protein serine/threonine kinase activity"/>
    <property type="evidence" value="ECO:0000318"/>
    <property type="project" value="GO_Central"/>
</dbReference>
<dbReference type="Proteomes" id="UP000790787">
    <property type="component" value="Chromosome 17"/>
</dbReference>
<dbReference type="OMA" id="RKGPEQI"/>
<feature type="region of interest" description="Disordered" evidence="5">
    <location>
        <begin position="398"/>
        <end position="421"/>
    </location>
</feature>
<evidence type="ECO:0000256" key="1">
    <source>
        <dbReference type="ARBA" id="ARBA00023015"/>
    </source>
</evidence>
<proteinExistence type="predicted"/>
<evidence type="ECO:0000256" key="5">
    <source>
        <dbReference type="SAM" id="MobiDB-lite"/>
    </source>
</evidence>
<accession>A0A1S4DMM5</accession>
<dbReference type="PROSITE" id="PS51525">
    <property type="entry name" value="NET"/>
    <property type="match status" value="1"/>
</dbReference>
<dbReference type="SUPFAM" id="SSF47370">
    <property type="entry name" value="Bromodomain"/>
    <property type="match status" value="1"/>
</dbReference>
<feature type="compositionally biased region" description="Acidic residues" evidence="5">
    <location>
        <begin position="531"/>
        <end position="542"/>
    </location>
</feature>
<dbReference type="Gene3D" id="1.20.1270.220">
    <property type="match status" value="1"/>
</dbReference>
<dbReference type="PROSITE" id="PS50014">
    <property type="entry name" value="BROMODOMAIN_2"/>
    <property type="match status" value="1"/>
</dbReference>
<dbReference type="InterPro" id="IPR037377">
    <property type="entry name" value="GTE_bromo"/>
</dbReference>
<dbReference type="InterPro" id="IPR001487">
    <property type="entry name" value="Bromodomain"/>
</dbReference>
<dbReference type="RefSeq" id="XP_016514668.1">
    <property type="nucleotide sequence ID" value="XM_016659182.2"/>
</dbReference>
<keyword evidence="1" id="KW-0805">Transcription regulation</keyword>
<dbReference type="OrthoDB" id="21449at2759"/>
<feature type="domain" description="Bromo" evidence="6">
    <location>
        <begin position="228"/>
        <end position="300"/>
    </location>
</feature>
<dbReference type="GO" id="GO:0042393">
    <property type="term" value="F:histone binding"/>
    <property type="evidence" value="ECO:0000318"/>
    <property type="project" value="GO_Central"/>
</dbReference>
<keyword evidence="8" id="KW-1185">Reference proteome</keyword>
<feature type="compositionally biased region" description="Low complexity" evidence="5">
    <location>
        <begin position="559"/>
        <end position="586"/>
    </location>
</feature>
<dbReference type="CDD" id="cd05506">
    <property type="entry name" value="Bromo_plant1"/>
    <property type="match status" value="1"/>
</dbReference>
<evidence type="ECO:0000256" key="3">
    <source>
        <dbReference type="ARBA" id="ARBA00023163"/>
    </source>
</evidence>
<keyword evidence="2 4" id="KW-0103">Bromodomain</keyword>
<dbReference type="STRING" id="4097.A0A1S4DMM5"/>
<dbReference type="Gene3D" id="1.20.920.10">
    <property type="entry name" value="Bromodomain-like"/>
    <property type="match status" value="1"/>
</dbReference>